<organism evidence="1 2">
    <name type="scientific">Caerostris darwini</name>
    <dbReference type="NCBI Taxonomy" id="1538125"/>
    <lineage>
        <taxon>Eukaryota</taxon>
        <taxon>Metazoa</taxon>
        <taxon>Ecdysozoa</taxon>
        <taxon>Arthropoda</taxon>
        <taxon>Chelicerata</taxon>
        <taxon>Arachnida</taxon>
        <taxon>Araneae</taxon>
        <taxon>Araneomorphae</taxon>
        <taxon>Entelegynae</taxon>
        <taxon>Araneoidea</taxon>
        <taxon>Araneidae</taxon>
        <taxon>Caerostris</taxon>
    </lineage>
</organism>
<reference evidence="1 2" key="1">
    <citation type="submission" date="2021-06" db="EMBL/GenBank/DDBJ databases">
        <title>Caerostris darwini draft genome.</title>
        <authorList>
            <person name="Kono N."/>
            <person name="Arakawa K."/>
        </authorList>
    </citation>
    <scope>NUCLEOTIDE SEQUENCE [LARGE SCALE GENOMIC DNA]</scope>
</reference>
<dbReference type="Proteomes" id="UP001054837">
    <property type="component" value="Unassembled WGS sequence"/>
</dbReference>
<sequence length="75" mass="8384">MHPIEYRAESDDSSISASDTSKECLHAKALFDLLSISVSTGRKTPFGMSIGQSLTETLREEMRWIYDSLRVTACI</sequence>
<proteinExistence type="predicted"/>
<name>A0AAV4TPY4_9ARAC</name>
<protein>
    <submittedName>
        <fullName evidence="1">Uncharacterized protein</fullName>
    </submittedName>
</protein>
<dbReference type="EMBL" id="BPLQ01009888">
    <property type="protein sequence ID" value="GIY47199.1"/>
    <property type="molecule type" value="Genomic_DNA"/>
</dbReference>
<evidence type="ECO:0000313" key="2">
    <source>
        <dbReference type="Proteomes" id="UP001054837"/>
    </source>
</evidence>
<evidence type="ECO:0000313" key="1">
    <source>
        <dbReference type="EMBL" id="GIY47199.1"/>
    </source>
</evidence>
<dbReference type="AlphaFoldDB" id="A0AAV4TPY4"/>
<comment type="caution">
    <text evidence="1">The sequence shown here is derived from an EMBL/GenBank/DDBJ whole genome shotgun (WGS) entry which is preliminary data.</text>
</comment>
<accession>A0AAV4TPY4</accession>
<gene>
    <name evidence="1" type="ORF">CDAR_298821</name>
</gene>
<keyword evidence="2" id="KW-1185">Reference proteome</keyword>